<comment type="caution">
    <text evidence="3">The sequence shown here is derived from an EMBL/GenBank/DDBJ whole genome shotgun (WGS) entry which is preliminary data.</text>
</comment>
<feature type="transmembrane region" description="Helical" evidence="2">
    <location>
        <begin position="98"/>
        <end position="119"/>
    </location>
</feature>
<protein>
    <submittedName>
        <fullName evidence="3">DUF3464 domain-containing protein</fullName>
    </submittedName>
</protein>
<dbReference type="Proteomes" id="UP000238762">
    <property type="component" value="Unassembled WGS sequence"/>
</dbReference>
<evidence type="ECO:0000256" key="2">
    <source>
        <dbReference type="SAM" id="Phobius"/>
    </source>
</evidence>
<organism evidence="3 4">
    <name type="scientific">Merismopedia glauca CCAP 1448/3</name>
    <dbReference type="NCBI Taxonomy" id="1296344"/>
    <lineage>
        <taxon>Bacteria</taxon>
        <taxon>Bacillati</taxon>
        <taxon>Cyanobacteriota</taxon>
        <taxon>Cyanophyceae</taxon>
        <taxon>Synechococcales</taxon>
        <taxon>Merismopediaceae</taxon>
        <taxon>Merismopedia</taxon>
    </lineage>
</organism>
<dbReference type="Pfam" id="PF11947">
    <property type="entry name" value="DUF3464"/>
    <property type="match status" value="1"/>
</dbReference>
<feature type="region of interest" description="Disordered" evidence="1">
    <location>
        <begin position="1"/>
        <end position="55"/>
    </location>
</feature>
<dbReference type="InterPro" id="IPR021855">
    <property type="entry name" value="PAM68-like"/>
</dbReference>
<sequence>MSSPPKSQKTPPKASASARGKGGVPFVPGSQKEPSPPKAKSKRDRENPPSPGIPKVVSDRMVKRVAFFSGVPTILGMLTFIVSYVIVKQELFKLPNTAVVLVSMGFFGLGVLGLSYGALSASWDEESPGSVLGWQEFALNFGRLRSAGRSKT</sequence>
<keyword evidence="2" id="KW-0472">Membrane</keyword>
<evidence type="ECO:0000256" key="1">
    <source>
        <dbReference type="SAM" id="MobiDB-lite"/>
    </source>
</evidence>
<evidence type="ECO:0000313" key="4">
    <source>
        <dbReference type="Proteomes" id="UP000238762"/>
    </source>
</evidence>
<gene>
    <name evidence="3" type="ORF">C7B64_06490</name>
</gene>
<reference evidence="3 4" key="1">
    <citation type="submission" date="2018-02" db="EMBL/GenBank/DDBJ databases">
        <authorList>
            <person name="Cohen D.B."/>
            <person name="Kent A.D."/>
        </authorList>
    </citation>
    <scope>NUCLEOTIDE SEQUENCE [LARGE SCALE GENOMIC DNA]</scope>
    <source>
        <strain evidence="3 4">CCAP 1448/3</strain>
    </source>
</reference>
<dbReference type="AlphaFoldDB" id="A0A2T1C6R6"/>
<accession>A0A2T1C6R6</accession>
<dbReference type="PANTHER" id="PTHR34575:SF1">
    <property type="entry name" value="PROTEIN PAM68, CHLOROPLASTIC"/>
    <property type="match status" value="1"/>
</dbReference>
<dbReference type="PANTHER" id="PTHR34575">
    <property type="entry name" value="PROTEIN PAM68, CHLOROPLASTIC"/>
    <property type="match status" value="1"/>
</dbReference>
<keyword evidence="4" id="KW-1185">Reference proteome</keyword>
<dbReference type="EMBL" id="PVWJ01000023">
    <property type="protein sequence ID" value="PSB03858.1"/>
    <property type="molecule type" value="Genomic_DNA"/>
</dbReference>
<evidence type="ECO:0000313" key="3">
    <source>
        <dbReference type="EMBL" id="PSB03858.1"/>
    </source>
</evidence>
<name>A0A2T1C6R6_9CYAN</name>
<dbReference type="RefSeq" id="WP_106287841.1">
    <property type="nucleotide sequence ID" value="NZ_CAWNTC010000240.1"/>
</dbReference>
<proteinExistence type="predicted"/>
<feature type="compositionally biased region" description="Low complexity" evidence="1">
    <location>
        <begin position="1"/>
        <end position="18"/>
    </location>
</feature>
<keyword evidence="2" id="KW-0812">Transmembrane</keyword>
<feature type="transmembrane region" description="Helical" evidence="2">
    <location>
        <begin position="65"/>
        <end position="86"/>
    </location>
</feature>
<reference evidence="3 4" key="2">
    <citation type="submission" date="2018-03" db="EMBL/GenBank/DDBJ databases">
        <title>The ancient ancestry and fast evolution of plastids.</title>
        <authorList>
            <person name="Moore K.R."/>
            <person name="Magnabosco C."/>
            <person name="Momper L."/>
            <person name="Gold D.A."/>
            <person name="Bosak T."/>
            <person name="Fournier G.P."/>
        </authorList>
    </citation>
    <scope>NUCLEOTIDE SEQUENCE [LARGE SCALE GENOMIC DNA]</scope>
    <source>
        <strain evidence="3 4">CCAP 1448/3</strain>
    </source>
</reference>
<dbReference type="OrthoDB" id="467509at2"/>
<keyword evidence="2" id="KW-1133">Transmembrane helix</keyword>